<dbReference type="InterPro" id="IPR052313">
    <property type="entry name" value="GPIb-IX-V_Complex"/>
</dbReference>
<sequence length="247" mass="26197">MSPFSVAILLSCALVAQASQACPHPCTCYESSSFVDCHSRHLAQVPPGVPHDTWMLDLRHNNLSGLEGGGFDALMRLALCGITAPWHSLLLTEKVTIGNAYLRWTFSSGLSLELRANISVACFPIESRAVLSMCGARVQISAQRPPLLPSPRRAGGQSRPLASASRWLGCPRTCGVEPPAAEEPATALRPMGRLFPGLNSQAPASRPGAPESPAPGCPAPLAPMGKTALIESKAKQINPFQTFKNNP</sequence>
<evidence type="ECO:0000256" key="10">
    <source>
        <dbReference type="SAM" id="SignalP"/>
    </source>
</evidence>
<feature type="signal peptide" evidence="10">
    <location>
        <begin position="1"/>
        <end position="18"/>
    </location>
</feature>
<keyword evidence="6" id="KW-1133">Transmembrane helix</keyword>
<accession>A0A670J5Y3</accession>
<evidence type="ECO:0000313" key="13">
    <source>
        <dbReference type="Proteomes" id="UP000472272"/>
    </source>
</evidence>
<evidence type="ECO:0000313" key="12">
    <source>
        <dbReference type="Ensembl" id="ENSPMRP00000018989.1"/>
    </source>
</evidence>
<keyword evidence="3" id="KW-0812">Transmembrane</keyword>
<evidence type="ECO:0000259" key="11">
    <source>
        <dbReference type="SMART" id="SM00013"/>
    </source>
</evidence>
<evidence type="ECO:0000256" key="1">
    <source>
        <dbReference type="ARBA" id="ARBA00004479"/>
    </source>
</evidence>
<keyword evidence="13" id="KW-1185">Reference proteome</keyword>
<protein>
    <recommendedName>
        <fullName evidence="11">LRRNT domain-containing protein</fullName>
    </recommendedName>
</protein>
<dbReference type="InterPro" id="IPR000372">
    <property type="entry name" value="LRRNT"/>
</dbReference>
<reference evidence="12" key="2">
    <citation type="submission" date="2025-08" db="UniProtKB">
        <authorList>
            <consortium name="Ensembl"/>
        </authorList>
    </citation>
    <scope>IDENTIFICATION</scope>
</reference>
<evidence type="ECO:0000256" key="7">
    <source>
        <dbReference type="ARBA" id="ARBA00023136"/>
    </source>
</evidence>
<keyword evidence="8" id="KW-1015">Disulfide bond</keyword>
<comment type="subcellular location">
    <subcellularLocation>
        <location evidence="1">Membrane</location>
        <topology evidence="1">Single-pass type I membrane protein</topology>
    </subcellularLocation>
</comment>
<reference evidence="12" key="3">
    <citation type="submission" date="2025-09" db="UniProtKB">
        <authorList>
            <consortium name="Ensembl"/>
        </authorList>
    </citation>
    <scope>IDENTIFICATION</scope>
</reference>
<reference evidence="12 13" key="1">
    <citation type="journal article" date="2019" name="Proc. Natl. Acad. Sci. U.S.A.">
        <title>Regulatory changes in pterin and carotenoid genes underlie balanced color polymorphisms in the wall lizard.</title>
        <authorList>
            <person name="Andrade P."/>
            <person name="Pinho C."/>
            <person name="Perez I de Lanuza G."/>
            <person name="Afonso S."/>
            <person name="Brejcha J."/>
            <person name="Rubin C.J."/>
            <person name="Wallerman O."/>
            <person name="Pereira P."/>
            <person name="Sabatino S.J."/>
            <person name="Bellati A."/>
            <person name="Pellitteri-Rosa D."/>
            <person name="Bosakova Z."/>
            <person name="Bunikis I."/>
            <person name="Carretero M.A."/>
            <person name="Feiner N."/>
            <person name="Marsik P."/>
            <person name="Pauperio F."/>
            <person name="Salvi D."/>
            <person name="Soler L."/>
            <person name="While G.M."/>
            <person name="Uller T."/>
            <person name="Font E."/>
            <person name="Andersson L."/>
            <person name="Carneiro M."/>
        </authorList>
    </citation>
    <scope>NUCLEOTIDE SEQUENCE</scope>
</reference>
<dbReference type="GO" id="GO:0016020">
    <property type="term" value="C:membrane"/>
    <property type="evidence" value="ECO:0007669"/>
    <property type="project" value="UniProtKB-SubCell"/>
</dbReference>
<evidence type="ECO:0000256" key="4">
    <source>
        <dbReference type="ARBA" id="ARBA00022729"/>
    </source>
</evidence>
<evidence type="ECO:0000256" key="8">
    <source>
        <dbReference type="ARBA" id="ARBA00023157"/>
    </source>
</evidence>
<evidence type="ECO:0000256" key="9">
    <source>
        <dbReference type="SAM" id="MobiDB-lite"/>
    </source>
</evidence>
<dbReference type="GeneTree" id="ENSGT00940000174909"/>
<feature type="domain" description="LRRNT" evidence="11">
    <location>
        <begin position="21"/>
        <end position="55"/>
    </location>
</feature>
<evidence type="ECO:0000256" key="5">
    <source>
        <dbReference type="ARBA" id="ARBA00022889"/>
    </source>
</evidence>
<proteinExistence type="predicted"/>
<evidence type="ECO:0000256" key="2">
    <source>
        <dbReference type="ARBA" id="ARBA00022614"/>
    </source>
</evidence>
<name>A0A670J5Y3_PODMU</name>
<dbReference type="SUPFAM" id="SSF52058">
    <property type="entry name" value="L domain-like"/>
    <property type="match status" value="1"/>
</dbReference>
<organism evidence="12 13">
    <name type="scientific">Podarcis muralis</name>
    <name type="common">Wall lizard</name>
    <name type="synonym">Lacerta muralis</name>
    <dbReference type="NCBI Taxonomy" id="64176"/>
    <lineage>
        <taxon>Eukaryota</taxon>
        <taxon>Metazoa</taxon>
        <taxon>Chordata</taxon>
        <taxon>Craniata</taxon>
        <taxon>Vertebrata</taxon>
        <taxon>Euteleostomi</taxon>
        <taxon>Lepidosauria</taxon>
        <taxon>Squamata</taxon>
        <taxon>Bifurcata</taxon>
        <taxon>Unidentata</taxon>
        <taxon>Episquamata</taxon>
        <taxon>Laterata</taxon>
        <taxon>Lacertibaenia</taxon>
        <taxon>Lacertidae</taxon>
        <taxon>Podarcis</taxon>
    </lineage>
</organism>
<dbReference type="Gene3D" id="3.80.10.10">
    <property type="entry name" value="Ribonuclease Inhibitor"/>
    <property type="match status" value="1"/>
</dbReference>
<dbReference type="PANTHER" id="PTHR22650">
    <property type="entry name" value="GLYCOPROTEIN IB BETA"/>
    <property type="match status" value="1"/>
</dbReference>
<dbReference type="InterPro" id="IPR032675">
    <property type="entry name" value="LRR_dom_sf"/>
</dbReference>
<feature type="region of interest" description="Disordered" evidence="9">
    <location>
        <begin position="192"/>
        <end position="225"/>
    </location>
</feature>
<keyword evidence="5" id="KW-0130">Cell adhesion</keyword>
<keyword evidence="2" id="KW-0433">Leucine-rich repeat</keyword>
<keyword evidence="4 10" id="KW-0732">Signal</keyword>
<dbReference type="Ensembl" id="ENSPMRT00000020165.1">
    <property type="protein sequence ID" value="ENSPMRP00000018989.1"/>
    <property type="gene ID" value="ENSPMRG00000012407.1"/>
</dbReference>
<dbReference type="PANTHER" id="PTHR22650:SF4">
    <property type="entry name" value="LEUCINE-RICH REPEAT AND TRANSMEMBRANE DOMAIN-CONTAINING PROTEIN 2-LIKE"/>
    <property type="match status" value="1"/>
</dbReference>
<feature type="chain" id="PRO_5025458278" description="LRRNT domain-containing protein" evidence="10">
    <location>
        <begin position="19"/>
        <end position="247"/>
    </location>
</feature>
<dbReference type="AlphaFoldDB" id="A0A670J5Y3"/>
<dbReference type="Proteomes" id="UP000472272">
    <property type="component" value="Chromosome 13"/>
</dbReference>
<evidence type="ECO:0000256" key="6">
    <source>
        <dbReference type="ARBA" id="ARBA00022989"/>
    </source>
</evidence>
<keyword evidence="7" id="KW-0472">Membrane</keyword>
<feature type="compositionally biased region" description="Pro residues" evidence="9">
    <location>
        <begin position="210"/>
        <end position="221"/>
    </location>
</feature>
<dbReference type="SMART" id="SM00013">
    <property type="entry name" value="LRRNT"/>
    <property type="match status" value="1"/>
</dbReference>
<evidence type="ECO:0000256" key="3">
    <source>
        <dbReference type="ARBA" id="ARBA00022692"/>
    </source>
</evidence>